<feature type="transmembrane region" description="Helical" evidence="2">
    <location>
        <begin position="20"/>
        <end position="43"/>
    </location>
</feature>
<evidence type="ECO:0000313" key="4">
    <source>
        <dbReference type="Proteomes" id="UP000235023"/>
    </source>
</evidence>
<evidence type="ECO:0000256" key="2">
    <source>
        <dbReference type="SAM" id="Phobius"/>
    </source>
</evidence>
<dbReference type="Proteomes" id="UP000235023">
    <property type="component" value="Unassembled WGS sequence"/>
</dbReference>
<reference evidence="4" key="1">
    <citation type="submission" date="2017-12" db="EMBL/GenBank/DDBJ databases">
        <authorList>
            <consortium name="DOE Joint Genome Institute"/>
            <person name="Mondo S.J."/>
            <person name="Kjaerbolling I."/>
            <person name="Vesth T.C."/>
            <person name="Frisvad J.C."/>
            <person name="Nybo J.L."/>
            <person name="Theobald S."/>
            <person name="Kuo A."/>
            <person name="Bowyer P."/>
            <person name="Matsuda Y."/>
            <person name="Lyhne E.K."/>
            <person name="Kogle M.E."/>
            <person name="Clum A."/>
            <person name="Lipzen A."/>
            <person name="Salamov A."/>
            <person name="Ngan C.Y."/>
            <person name="Daum C."/>
            <person name="Chiniquy J."/>
            <person name="Barry K."/>
            <person name="LaButti K."/>
            <person name="Haridas S."/>
            <person name="Simmons B.A."/>
            <person name="Magnuson J.K."/>
            <person name="Mortensen U.H."/>
            <person name="Larsen T.O."/>
            <person name="Grigoriev I.V."/>
            <person name="Baker S.E."/>
            <person name="Andersen M.R."/>
            <person name="Nordberg H.P."/>
            <person name="Cantor M.N."/>
            <person name="Hua S.X."/>
        </authorList>
    </citation>
    <scope>NUCLEOTIDE SEQUENCE [LARGE SCALE GENOMIC DNA]</scope>
    <source>
        <strain evidence="4">IBT 19404</strain>
    </source>
</reference>
<accession>A0A2J5HEE1</accession>
<proteinExistence type="predicted"/>
<organism evidence="3 4">
    <name type="scientific">Aspergillus taichungensis</name>
    <dbReference type="NCBI Taxonomy" id="482145"/>
    <lineage>
        <taxon>Eukaryota</taxon>
        <taxon>Fungi</taxon>
        <taxon>Dikarya</taxon>
        <taxon>Ascomycota</taxon>
        <taxon>Pezizomycotina</taxon>
        <taxon>Eurotiomycetes</taxon>
        <taxon>Eurotiomycetidae</taxon>
        <taxon>Eurotiales</taxon>
        <taxon>Aspergillaceae</taxon>
        <taxon>Aspergillus</taxon>
        <taxon>Aspergillus subgen. Circumdati</taxon>
    </lineage>
</organism>
<evidence type="ECO:0000256" key="1">
    <source>
        <dbReference type="SAM" id="MobiDB-lite"/>
    </source>
</evidence>
<feature type="compositionally biased region" description="Basic residues" evidence="1">
    <location>
        <begin position="127"/>
        <end position="136"/>
    </location>
</feature>
<name>A0A2J5HEE1_9EURO</name>
<feature type="transmembrane region" description="Helical" evidence="2">
    <location>
        <begin position="50"/>
        <end position="69"/>
    </location>
</feature>
<keyword evidence="2" id="KW-0472">Membrane</keyword>
<sequence>MILPFVHLLFPFPHPSPYLFLPSILTLYPYPISLPYILILYPYSLFLSSILILYSYLLFLPSIFILYPYPASLSLSLSYILIHPNTCQPSKARRSSIVVPNHGKHTLHSSHSFGREQRSEKTLGGQNRKKKKIKTRKKRKLINGQRAFKQQTRADPNCREFNFQGNSVWKPETDCPPGYRSLGPWLGGWVGPGL</sequence>
<dbReference type="EMBL" id="KZ559658">
    <property type="protein sequence ID" value="PLN75228.1"/>
    <property type="molecule type" value="Genomic_DNA"/>
</dbReference>
<evidence type="ECO:0000313" key="3">
    <source>
        <dbReference type="EMBL" id="PLN75228.1"/>
    </source>
</evidence>
<keyword evidence="2" id="KW-0812">Transmembrane</keyword>
<dbReference type="AlphaFoldDB" id="A0A2J5HEE1"/>
<keyword evidence="2" id="KW-1133">Transmembrane helix</keyword>
<feature type="region of interest" description="Disordered" evidence="1">
    <location>
        <begin position="104"/>
        <end position="136"/>
    </location>
</feature>
<gene>
    <name evidence="3" type="ORF">BDW42DRAFT_42665</name>
</gene>
<keyword evidence="4" id="KW-1185">Reference proteome</keyword>
<protein>
    <submittedName>
        <fullName evidence="3">Uncharacterized protein</fullName>
    </submittedName>
</protein>